<evidence type="ECO:0008006" key="3">
    <source>
        <dbReference type="Google" id="ProtNLM"/>
    </source>
</evidence>
<evidence type="ECO:0000313" key="1">
    <source>
        <dbReference type="EMBL" id="GHP01475.1"/>
    </source>
</evidence>
<dbReference type="InterPro" id="IPR006722">
    <property type="entry name" value="Sedlin"/>
</dbReference>
<dbReference type="PANTHER" id="PTHR12403">
    <property type="entry name" value="TRAFFICKING PROTEIN PARTICLE COMPLEX SUBUNIT 2"/>
    <property type="match status" value="1"/>
</dbReference>
<accession>A0A830H2Z0</accession>
<dbReference type="Proteomes" id="UP000660262">
    <property type="component" value="Unassembled WGS sequence"/>
</dbReference>
<protein>
    <recommendedName>
        <fullName evidence="3">Trafficking protein particle complex subunit</fullName>
    </recommendedName>
</protein>
<dbReference type="OrthoDB" id="10258445at2759"/>
<keyword evidence="2" id="KW-1185">Reference proteome</keyword>
<dbReference type="EMBL" id="BNJQ01000001">
    <property type="protein sequence ID" value="GHP01475.1"/>
    <property type="molecule type" value="Genomic_DNA"/>
</dbReference>
<gene>
    <name evidence="1" type="ORF">PPROV_000023100</name>
</gene>
<dbReference type="GO" id="GO:0006888">
    <property type="term" value="P:endoplasmic reticulum to Golgi vesicle-mediated transport"/>
    <property type="evidence" value="ECO:0007669"/>
    <property type="project" value="InterPro"/>
</dbReference>
<comment type="caution">
    <text evidence="1">The sequence shown here is derived from an EMBL/GenBank/DDBJ whole genome shotgun (WGS) entry which is preliminary data.</text>
</comment>
<proteinExistence type="predicted"/>
<sequence>MASVAGAAVLGPDASPWFLQAFTSNEDEPLRFQRAVHCALDAVPPVQALSSTAQPSSSTPPPTGYLGVIFASAEDACAVYGYVTATSVTLMLALEGDDDVRDADMRAAFDRFHAAYSDAVANPFHTLGQPISSTKFVQRVKSVCRGVR</sequence>
<dbReference type="Pfam" id="PF04628">
    <property type="entry name" value="Sedlin_N"/>
    <property type="match status" value="1"/>
</dbReference>
<dbReference type="InterPro" id="IPR011012">
    <property type="entry name" value="Longin-like_dom_sf"/>
</dbReference>
<organism evidence="1 2">
    <name type="scientific">Pycnococcus provasolii</name>
    <dbReference type="NCBI Taxonomy" id="41880"/>
    <lineage>
        <taxon>Eukaryota</taxon>
        <taxon>Viridiplantae</taxon>
        <taxon>Chlorophyta</taxon>
        <taxon>Pseudoscourfieldiophyceae</taxon>
        <taxon>Pseudoscourfieldiales</taxon>
        <taxon>Pycnococcaceae</taxon>
        <taxon>Pycnococcus</taxon>
    </lineage>
</organism>
<name>A0A830H2Z0_9CHLO</name>
<dbReference type="SUPFAM" id="SSF64356">
    <property type="entry name" value="SNARE-like"/>
    <property type="match status" value="1"/>
</dbReference>
<reference evidence="1" key="1">
    <citation type="submission" date="2020-10" db="EMBL/GenBank/DDBJ databases">
        <title>Unveiling of a novel bifunctional photoreceptor, Dualchrome1, isolated from a cosmopolitan green alga.</title>
        <authorList>
            <person name="Suzuki S."/>
            <person name="Kawachi M."/>
        </authorList>
    </citation>
    <scope>NUCLEOTIDE SEQUENCE</scope>
    <source>
        <strain evidence="1">NIES 2893</strain>
    </source>
</reference>
<dbReference type="AlphaFoldDB" id="A0A830H2Z0"/>
<dbReference type="Gene3D" id="3.30.450.70">
    <property type="match status" value="1"/>
</dbReference>
<dbReference type="GO" id="GO:0005737">
    <property type="term" value="C:cytoplasm"/>
    <property type="evidence" value="ECO:0007669"/>
    <property type="project" value="GOC"/>
</dbReference>
<evidence type="ECO:0000313" key="2">
    <source>
        <dbReference type="Proteomes" id="UP000660262"/>
    </source>
</evidence>